<feature type="compositionally biased region" description="Basic and acidic residues" evidence="1">
    <location>
        <begin position="13"/>
        <end position="31"/>
    </location>
</feature>
<dbReference type="OrthoDB" id="4374883at2"/>
<keyword evidence="2" id="KW-0472">Membrane</keyword>
<sequence>MSGTPCGGAGASGRREPEDPAHGSRTGRPEVDDVNEVNGTALAAVVLAVGNVVFGSFLGLFLPALPAVFALASVVLGHLALARIRRTGQAGRGLALTALAVGYLWLVVITVLVSGMLLFTGYGLALLGF</sequence>
<evidence type="ECO:0000313" key="4">
    <source>
        <dbReference type="EMBL" id="PAY23693.1"/>
    </source>
</evidence>
<keyword evidence="5" id="KW-1185">Reference proteome</keyword>
<protein>
    <recommendedName>
        <fullName evidence="3">DUF4190 domain-containing protein</fullName>
    </recommendedName>
</protein>
<organism evidence="4 5">
    <name type="scientific">Dietzia natronolimnaea</name>
    <dbReference type="NCBI Taxonomy" id="161920"/>
    <lineage>
        <taxon>Bacteria</taxon>
        <taxon>Bacillati</taxon>
        <taxon>Actinomycetota</taxon>
        <taxon>Actinomycetes</taxon>
        <taxon>Mycobacteriales</taxon>
        <taxon>Dietziaceae</taxon>
        <taxon>Dietzia</taxon>
    </lineage>
</organism>
<dbReference type="InterPro" id="IPR025241">
    <property type="entry name" value="DUF4190"/>
</dbReference>
<evidence type="ECO:0000256" key="1">
    <source>
        <dbReference type="SAM" id="MobiDB-lite"/>
    </source>
</evidence>
<accession>A0A2A2WRN2</accession>
<feature type="transmembrane region" description="Helical" evidence="2">
    <location>
        <begin position="94"/>
        <end position="119"/>
    </location>
</feature>
<dbReference type="AlphaFoldDB" id="A0A2A2WRN2"/>
<gene>
    <name evidence="4" type="ORF">CEY15_07320</name>
</gene>
<feature type="domain" description="DUF4190" evidence="3">
    <location>
        <begin position="41"/>
        <end position="111"/>
    </location>
</feature>
<evidence type="ECO:0000259" key="3">
    <source>
        <dbReference type="Pfam" id="PF13828"/>
    </source>
</evidence>
<feature type="transmembrane region" description="Helical" evidence="2">
    <location>
        <begin position="64"/>
        <end position="82"/>
    </location>
</feature>
<feature type="region of interest" description="Disordered" evidence="1">
    <location>
        <begin position="1"/>
        <end position="33"/>
    </location>
</feature>
<dbReference type="Proteomes" id="UP000218810">
    <property type="component" value="Unassembled WGS sequence"/>
</dbReference>
<proteinExistence type="predicted"/>
<dbReference type="EMBL" id="NTGA01000013">
    <property type="protein sequence ID" value="PAY23693.1"/>
    <property type="molecule type" value="Genomic_DNA"/>
</dbReference>
<name>A0A2A2WRN2_9ACTN</name>
<keyword evidence="2" id="KW-0812">Transmembrane</keyword>
<dbReference type="Pfam" id="PF13828">
    <property type="entry name" value="DUF4190"/>
    <property type="match status" value="1"/>
</dbReference>
<comment type="caution">
    <text evidence="4">The sequence shown here is derived from an EMBL/GenBank/DDBJ whole genome shotgun (WGS) entry which is preliminary data.</text>
</comment>
<keyword evidence="2" id="KW-1133">Transmembrane helix</keyword>
<feature type="compositionally biased region" description="Gly residues" evidence="1">
    <location>
        <begin position="1"/>
        <end position="11"/>
    </location>
</feature>
<reference evidence="5" key="1">
    <citation type="submission" date="2017-09" db="EMBL/GenBank/DDBJ databases">
        <authorList>
            <person name="Zhang Y."/>
            <person name="Huang X."/>
            <person name="Liu J."/>
            <person name="Lu L."/>
            <person name="Peng K."/>
        </authorList>
    </citation>
    <scope>NUCLEOTIDE SEQUENCE [LARGE SCALE GENOMIC DNA]</scope>
    <source>
        <strain evidence="5">S-XJ-1</strain>
    </source>
</reference>
<evidence type="ECO:0000313" key="5">
    <source>
        <dbReference type="Proteomes" id="UP000218810"/>
    </source>
</evidence>
<evidence type="ECO:0000256" key="2">
    <source>
        <dbReference type="SAM" id="Phobius"/>
    </source>
</evidence>
<dbReference type="RefSeq" id="WP_095717879.1">
    <property type="nucleotide sequence ID" value="NZ_NTGA01000013.1"/>
</dbReference>